<dbReference type="EMBL" id="KQ241644">
    <property type="protein sequence ID" value="KNC86616.1"/>
    <property type="molecule type" value="Genomic_DNA"/>
</dbReference>
<proteinExistence type="predicted"/>
<sequence>MFFQLAMDKHIGQANHSSAVMLAVDIKRTYKSLSKVATHAHLQRLYQALGVSRGTPRFTEMMENTRKRFPHGMTLEDFHNEAESFVPTLDRKRGKGTITIRDTHSLRCTPHHVKLPQSTAETAVGTAMHRYHSHATTSVIKIPIPVHLPKKDPSACAQYCSHRRVFPPTHVEMEAELHEAFNVYDRDNSGHINAVELMTMLSTAGSLMTEEQAQRVIDVFDRDGDGHIDFDEFCEILDAGIVSWRFRTGYRVIFAMGGPGSGA</sequence>
<dbReference type="RefSeq" id="XP_014160518.1">
    <property type="nucleotide sequence ID" value="XM_014305043.1"/>
</dbReference>
<organism evidence="4 5">
    <name type="scientific">Sphaeroforma arctica JP610</name>
    <dbReference type="NCBI Taxonomy" id="667725"/>
    <lineage>
        <taxon>Eukaryota</taxon>
        <taxon>Ichthyosporea</taxon>
        <taxon>Ichthyophonida</taxon>
        <taxon>Sphaeroforma</taxon>
    </lineage>
</organism>
<keyword evidence="1" id="KW-0677">Repeat</keyword>
<dbReference type="PROSITE" id="PS50222">
    <property type="entry name" value="EF_HAND_2"/>
    <property type="match status" value="2"/>
</dbReference>
<feature type="domain" description="EF-hand" evidence="3">
    <location>
        <begin position="208"/>
        <end position="243"/>
    </location>
</feature>
<evidence type="ECO:0000313" key="4">
    <source>
        <dbReference type="EMBL" id="KNC86616.1"/>
    </source>
</evidence>
<dbReference type="GO" id="GO:0005509">
    <property type="term" value="F:calcium ion binding"/>
    <property type="evidence" value="ECO:0007669"/>
    <property type="project" value="InterPro"/>
</dbReference>
<dbReference type="GeneID" id="25901749"/>
<dbReference type="PROSITE" id="PS00018">
    <property type="entry name" value="EF_HAND_1"/>
    <property type="match status" value="2"/>
</dbReference>
<dbReference type="FunFam" id="1.10.238.10:FF:000003">
    <property type="entry name" value="Calmodulin A"/>
    <property type="match status" value="1"/>
</dbReference>
<gene>
    <name evidence="4" type="ORF">SARC_01245</name>
</gene>
<keyword evidence="5" id="KW-1185">Reference proteome</keyword>
<keyword evidence="2" id="KW-0106">Calcium</keyword>
<dbReference type="Gene3D" id="1.10.238.10">
    <property type="entry name" value="EF-hand"/>
    <property type="match status" value="1"/>
</dbReference>
<name>A0A0L0GCL1_9EUKA</name>
<dbReference type="SMART" id="SM00054">
    <property type="entry name" value="EFh"/>
    <property type="match status" value="2"/>
</dbReference>
<protein>
    <recommendedName>
        <fullName evidence="3">EF-hand domain-containing protein</fullName>
    </recommendedName>
</protein>
<dbReference type="InterPro" id="IPR002048">
    <property type="entry name" value="EF_hand_dom"/>
</dbReference>
<dbReference type="AlphaFoldDB" id="A0A0L0GCL1"/>
<evidence type="ECO:0000259" key="3">
    <source>
        <dbReference type="PROSITE" id="PS50222"/>
    </source>
</evidence>
<dbReference type="InterPro" id="IPR011992">
    <property type="entry name" value="EF-hand-dom_pair"/>
</dbReference>
<reference evidence="4 5" key="1">
    <citation type="submission" date="2011-02" db="EMBL/GenBank/DDBJ databases">
        <title>The Genome Sequence of Sphaeroforma arctica JP610.</title>
        <authorList>
            <consortium name="The Broad Institute Genome Sequencing Platform"/>
            <person name="Russ C."/>
            <person name="Cuomo C."/>
            <person name="Young S.K."/>
            <person name="Zeng Q."/>
            <person name="Gargeya S."/>
            <person name="Alvarado L."/>
            <person name="Berlin A."/>
            <person name="Chapman S.B."/>
            <person name="Chen Z."/>
            <person name="Freedman E."/>
            <person name="Gellesch M."/>
            <person name="Goldberg J."/>
            <person name="Griggs A."/>
            <person name="Gujja S."/>
            <person name="Heilman E."/>
            <person name="Heiman D."/>
            <person name="Howarth C."/>
            <person name="Mehta T."/>
            <person name="Neiman D."/>
            <person name="Pearson M."/>
            <person name="Roberts A."/>
            <person name="Saif S."/>
            <person name="Shea T."/>
            <person name="Shenoy N."/>
            <person name="Sisk P."/>
            <person name="Stolte C."/>
            <person name="Sykes S."/>
            <person name="White J."/>
            <person name="Yandava C."/>
            <person name="Burger G."/>
            <person name="Gray M.W."/>
            <person name="Holland P.W.H."/>
            <person name="King N."/>
            <person name="Lang F.B.F."/>
            <person name="Roger A.J."/>
            <person name="Ruiz-Trillo I."/>
            <person name="Haas B."/>
            <person name="Nusbaum C."/>
            <person name="Birren B."/>
        </authorList>
    </citation>
    <scope>NUCLEOTIDE SEQUENCE [LARGE SCALE GENOMIC DNA]</scope>
    <source>
        <strain evidence="4 5">JP610</strain>
    </source>
</reference>
<dbReference type="InterPro" id="IPR018247">
    <property type="entry name" value="EF_Hand_1_Ca_BS"/>
</dbReference>
<dbReference type="OrthoDB" id="26525at2759"/>
<accession>A0A0L0GCL1</accession>
<dbReference type="CDD" id="cd00051">
    <property type="entry name" value="EFh"/>
    <property type="match status" value="1"/>
</dbReference>
<feature type="domain" description="EF-hand" evidence="3">
    <location>
        <begin position="172"/>
        <end position="207"/>
    </location>
</feature>
<evidence type="ECO:0000313" key="5">
    <source>
        <dbReference type="Proteomes" id="UP000054560"/>
    </source>
</evidence>
<evidence type="ECO:0000256" key="2">
    <source>
        <dbReference type="ARBA" id="ARBA00022837"/>
    </source>
</evidence>
<dbReference type="PANTHER" id="PTHR23050">
    <property type="entry name" value="CALCIUM BINDING PROTEIN"/>
    <property type="match status" value="1"/>
</dbReference>
<dbReference type="STRING" id="667725.A0A0L0GCL1"/>
<evidence type="ECO:0000256" key="1">
    <source>
        <dbReference type="ARBA" id="ARBA00022737"/>
    </source>
</evidence>
<dbReference type="Pfam" id="PF13499">
    <property type="entry name" value="EF-hand_7"/>
    <property type="match status" value="1"/>
</dbReference>
<dbReference type="InterPro" id="IPR050145">
    <property type="entry name" value="Centrin_CML-like"/>
</dbReference>
<dbReference type="Proteomes" id="UP000054560">
    <property type="component" value="Unassembled WGS sequence"/>
</dbReference>
<dbReference type="SUPFAM" id="SSF47473">
    <property type="entry name" value="EF-hand"/>
    <property type="match status" value="1"/>
</dbReference>
<dbReference type="eggNOG" id="KOG0028">
    <property type="taxonomic scope" value="Eukaryota"/>
</dbReference>